<dbReference type="InterPro" id="IPR051044">
    <property type="entry name" value="MAG_DAG_Lipase"/>
</dbReference>
<dbReference type="Proteomes" id="UP000184159">
    <property type="component" value="Unassembled WGS sequence"/>
</dbReference>
<evidence type="ECO:0000259" key="1">
    <source>
        <dbReference type="Pfam" id="PF12146"/>
    </source>
</evidence>
<dbReference type="AlphaFoldDB" id="A0A1M5BTV8"/>
<evidence type="ECO:0000313" key="3">
    <source>
        <dbReference type="Proteomes" id="UP000184159"/>
    </source>
</evidence>
<organism evidence="2 3">
    <name type="scientific">Vibrio gazogenes DSM 21264 = NBRC 103151</name>
    <dbReference type="NCBI Taxonomy" id="1123492"/>
    <lineage>
        <taxon>Bacteria</taxon>
        <taxon>Pseudomonadati</taxon>
        <taxon>Pseudomonadota</taxon>
        <taxon>Gammaproteobacteria</taxon>
        <taxon>Vibrionales</taxon>
        <taxon>Vibrionaceae</taxon>
        <taxon>Vibrio</taxon>
    </lineage>
</organism>
<dbReference type="SUPFAM" id="SSF53474">
    <property type="entry name" value="alpha/beta-Hydrolases"/>
    <property type="match status" value="1"/>
</dbReference>
<protein>
    <submittedName>
        <fullName evidence="2">Lysophospholipase</fullName>
    </submittedName>
</protein>
<reference evidence="3" key="1">
    <citation type="submission" date="2016-11" db="EMBL/GenBank/DDBJ databases">
        <authorList>
            <person name="Varghese N."/>
            <person name="Submissions S."/>
        </authorList>
    </citation>
    <scope>NUCLEOTIDE SEQUENCE [LARGE SCALE GENOMIC DNA]</scope>
    <source>
        <strain evidence="3">DSM 21264</strain>
    </source>
</reference>
<dbReference type="EMBL" id="FQUH01000010">
    <property type="protein sequence ID" value="SHF45938.1"/>
    <property type="molecule type" value="Genomic_DNA"/>
</dbReference>
<dbReference type="PANTHER" id="PTHR11614">
    <property type="entry name" value="PHOSPHOLIPASE-RELATED"/>
    <property type="match status" value="1"/>
</dbReference>
<dbReference type="Pfam" id="PF12146">
    <property type="entry name" value="Hydrolase_4"/>
    <property type="match status" value="1"/>
</dbReference>
<evidence type="ECO:0000313" key="2">
    <source>
        <dbReference type="EMBL" id="SHF45938.1"/>
    </source>
</evidence>
<dbReference type="InterPro" id="IPR029058">
    <property type="entry name" value="AB_hydrolase_fold"/>
</dbReference>
<sequence length="332" mass="38713">MNQHEILTSPYTQEFLFEQAVSNDISTFWQERQEGILRTYDKKRLYWCRFTHPDHDQMILIANGRIESVWKYQELLYDLFRQGYDIYTYDHRGQGLSERLCTDKQIGHVGEFHDYVRDMESILAQTLATKTYRARFLLAHSMGGAVVTRYIQTHPEHGFDAMALTAPMFGVHIPYLLRPIAIPLTQILSALTSEPKYAPGYQGYLSKPFENNPLTHSQTRYRWFRQLYENHPELKLGGPSAQWVWQSLMAIKQCHQLTRQVTLPTLIVQAGEEKIVSNHAQNLFCHKVAKTNPHCTCLKIEGANHELLFESDQYRIPTLDAILRHFSSHRST</sequence>
<accession>A0A1M5BTV8</accession>
<gene>
    <name evidence="2" type="ORF">SAMN02745781_02346</name>
</gene>
<feature type="domain" description="Serine aminopeptidase S33" evidence="1">
    <location>
        <begin position="55"/>
        <end position="312"/>
    </location>
</feature>
<dbReference type="Gene3D" id="3.40.50.1820">
    <property type="entry name" value="alpha/beta hydrolase"/>
    <property type="match status" value="1"/>
</dbReference>
<dbReference type="RefSeq" id="WP_072959447.1">
    <property type="nucleotide sequence ID" value="NZ_FQUH01000010.1"/>
</dbReference>
<dbReference type="InterPro" id="IPR022742">
    <property type="entry name" value="Hydrolase_4"/>
</dbReference>
<proteinExistence type="predicted"/>
<name>A0A1M5BTV8_VIBGA</name>
<keyword evidence="3" id="KW-1185">Reference proteome</keyword>